<gene>
    <name evidence="2" type="ORF">KG103_15700</name>
</gene>
<sequence length="57" mass="6792">MLRYPVDAVWQEIAYLAYHLHWPLDDLLDLEHLDRVRMVRAVAAMNEQAWEAVRDSV</sequence>
<dbReference type="InterPro" id="IPR046648">
    <property type="entry name" value="DUF6760"/>
</dbReference>
<dbReference type="RefSeq" id="WP_207339439.1">
    <property type="nucleotide sequence ID" value="NZ_CP074405.1"/>
</dbReference>
<name>A0ABX8D322_9CELL</name>
<accession>A0ABX8D322</accession>
<keyword evidence="3" id="KW-1185">Reference proteome</keyword>
<organism evidence="2 3">
    <name type="scientific">Cellulomonas wangleii</name>
    <dbReference type="NCBI Taxonomy" id="2816956"/>
    <lineage>
        <taxon>Bacteria</taxon>
        <taxon>Bacillati</taxon>
        <taxon>Actinomycetota</taxon>
        <taxon>Actinomycetes</taxon>
        <taxon>Micrococcales</taxon>
        <taxon>Cellulomonadaceae</taxon>
        <taxon>Cellulomonas</taxon>
    </lineage>
</organism>
<evidence type="ECO:0000259" key="1">
    <source>
        <dbReference type="Pfam" id="PF20546"/>
    </source>
</evidence>
<protein>
    <recommendedName>
        <fullName evidence="1">DUF6760 domain-containing protein</fullName>
    </recommendedName>
</protein>
<evidence type="ECO:0000313" key="3">
    <source>
        <dbReference type="Proteomes" id="UP000677804"/>
    </source>
</evidence>
<dbReference type="Proteomes" id="UP000677804">
    <property type="component" value="Chromosome"/>
</dbReference>
<proteinExistence type="predicted"/>
<dbReference type="Pfam" id="PF20546">
    <property type="entry name" value="DUF6760"/>
    <property type="match status" value="1"/>
</dbReference>
<evidence type="ECO:0000313" key="2">
    <source>
        <dbReference type="EMBL" id="QVI61865.1"/>
    </source>
</evidence>
<dbReference type="EMBL" id="CP074405">
    <property type="protein sequence ID" value="QVI61865.1"/>
    <property type="molecule type" value="Genomic_DNA"/>
</dbReference>
<feature type="domain" description="DUF6760" evidence="1">
    <location>
        <begin position="7"/>
        <end position="51"/>
    </location>
</feature>
<reference evidence="2 3" key="1">
    <citation type="submission" date="2021-05" db="EMBL/GenBank/DDBJ databases">
        <title>Novel species in genus Cellulomonas.</title>
        <authorList>
            <person name="Zhang G."/>
        </authorList>
    </citation>
    <scope>NUCLEOTIDE SEQUENCE [LARGE SCALE GENOMIC DNA]</scope>
    <source>
        <strain evidence="3">zg-ZUI222</strain>
    </source>
</reference>